<evidence type="ECO:0000313" key="3">
    <source>
        <dbReference type="Proteomes" id="UP000054387"/>
    </source>
</evidence>
<reference evidence="2 3" key="1">
    <citation type="submission" date="2015-12" db="EMBL/GenBank/DDBJ databases">
        <title>Haloprofundus marisrubri gen. nov., sp. nov., an extremely halophilic archaeon isolated from the Discovery deep brine-seawater interface in the Red Sea.</title>
        <authorList>
            <person name="Zhang G."/>
            <person name="Stingl U."/>
            <person name="Rashid M."/>
        </authorList>
    </citation>
    <scope>NUCLEOTIDE SEQUENCE [LARGE SCALE GENOMIC DNA]</scope>
    <source>
        <strain evidence="2 3">SB9</strain>
    </source>
</reference>
<comment type="caution">
    <text evidence="2">The sequence shown here is derived from an EMBL/GenBank/DDBJ whole genome shotgun (WGS) entry which is preliminary data.</text>
</comment>
<keyword evidence="3" id="KW-1185">Reference proteome</keyword>
<accession>A0A0W1RC30</accession>
<evidence type="ECO:0000256" key="1">
    <source>
        <dbReference type="SAM" id="MobiDB-lite"/>
    </source>
</evidence>
<feature type="compositionally biased region" description="Basic and acidic residues" evidence="1">
    <location>
        <begin position="159"/>
        <end position="168"/>
    </location>
</feature>
<feature type="region of interest" description="Disordered" evidence="1">
    <location>
        <begin position="151"/>
        <end position="170"/>
    </location>
</feature>
<dbReference type="EMBL" id="LOPU01000018">
    <property type="protein sequence ID" value="KTG10179.1"/>
    <property type="molecule type" value="Genomic_DNA"/>
</dbReference>
<proteinExistence type="predicted"/>
<dbReference type="Proteomes" id="UP000054387">
    <property type="component" value="Unassembled WGS sequence"/>
</dbReference>
<dbReference type="STRING" id="1514971.AUR64_11370"/>
<dbReference type="Pfam" id="PF04250">
    <property type="entry name" value="DUF429"/>
    <property type="match status" value="1"/>
</dbReference>
<evidence type="ECO:0008006" key="4">
    <source>
        <dbReference type="Google" id="ProtNLM"/>
    </source>
</evidence>
<evidence type="ECO:0000313" key="2">
    <source>
        <dbReference type="EMBL" id="KTG10179.1"/>
    </source>
</evidence>
<protein>
    <recommendedName>
        <fullName evidence="4">DUF429 domain-containing protein</fullName>
    </recommendedName>
</protein>
<dbReference type="AlphaFoldDB" id="A0A0W1RC30"/>
<organism evidence="2 3">
    <name type="scientific">Haloprofundus marisrubri</name>
    <dbReference type="NCBI Taxonomy" id="1514971"/>
    <lineage>
        <taxon>Archaea</taxon>
        <taxon>Methanobacteriati</taxon>
        <taxon>Methanobacteriota</taxon>
        <taxon>Stenosarchaea group</taxon>
        <taxon>Halobacteria</taxon>
        <taxon>Halobacteriales</taxon>
        <taxon>Haloferacaceae</taxon>
        <taxon>Haloprofundus</taxon>
    </lineage>
</organism>
<dbReference type="RefSeq" id="WP_058581533.1">
    <property type="nucleotide sequence ID" value="NZ_LOPU01000018.1"/>
</dbReference>
<dbReference type="OrthoDB" id="132880at2157"/>
<name>A0A0W1RC30_9EURY</name>
<gene>
    <name evidence="2" type="ORF">AUR64_11370</name>
</gene>
<dbReference type="InterPro" id="IPR007362">
    <property type="entry name" value="DUF429"/>
</dbReference>
<sequence length="234" mass="25066">MTVVGVDGCPAGWVAATRDEDAYTLDVHEDFSTVVAAATDADASRLLVDIPIGLPEDGRRRCDELARERLGSRASTVFFAPCRAVLDAESHAQASDVNRERTGYGLSIQAWNLVPKIREVDAVLRADENARRLVREAHPELAFRALAGGDPVEASKSSAEGRERRRELLAATTSSADAAYERTISRTLRKHVARDDVLDALSLAAVASESLSTIPPDPPRDAVGLPMSIVGGPV</sequence>